<keyword evidence="2" id="KW-1185">Reference proteome</keyword>
<dbReference type="EC" id="1.14.14.151" evidence="1"/>
<protein>
    <submittedName>
        <fullName evidence="1">Premnaspirodiene oxygenase protein</fullName>
        <ecNumber evidence="1">1.14.14.151</ecNumber>
    </submittedName>
</protein>
<evidence type="ECO:0000313" key="2">
    <source>
        <dbReference type="Proteomes" id="UP000827976"/>
    </source>
</evidence>
<reference evidence="2" key="1">
    <citation type="journal article" date="2022" name="Nat. Commun.">
        <title>Chromosome evolution and the genetic basis of agronomically important traits in greater yam.</title>
        <authorList>
            <person name="Bredeson J.V."/>
            <person name="Lyons J.B."/>
            <person name="Oniyinde I.O."/>
            <person name="Okereke N.R."/>
            <person name="Kolade O."/>
            <person name="Nnabue I."/>
            <person name="Nwadili C.O."/>
            <person name="Hribova E."/>
            <person name="Parker M."/>
            <person name="Nwogha J."/>
            <person name="Shu S."/>
            <person name="Carlson J."/>
            <person name="Kariba R."/>
            <person name="Muthemba S."/>
            <person name="Knop K."/>
            <person name="Barton G.J."/>
            <person name="Sherwood A.V."/>
            <person name="Lopez-Montes A."/>
            <person name="Asiedu R."/>
            <person name="Jamnadass R."/>
            <person name="Muchugi A."/>
            <person name="Goodstein D."/>
            <person name="Egesi C.N."/>
            <person name="Featherston J."/>
            <person name="Asfaw A."/>
            <person name="Simpson G.G."/>
            <person name="Dolezel J."/>
            <person name="Hendre P.S."/>
            <person name="Van Deynze A."/>
            <person name="Kumar P.L."/>
            <person name="Obidiegwu J.E."/>
            <person name="Bhattacharjee R."/>
            <person name="Rokhsar D.S."/>
        </authorList>
    </citation>
    <scope>NUCLEOTIDE SEQUENCE [LARGE SCALE GENOMIC DNA]</scope>
    <source>
        <strain evidence="2">cv. TDa95/00328</strain>
    </source>
</reference>
<gene>
    <name evidence="1" type="ORF">IHE45_04G135000</name>
</gene>
<evidence type="ECO:0000313" key="1">
    <source>
        <dbReference type="EMBL" id="KAH7686908.1"/>
    </source>
</evidence>
<sequence>MASFIILSLLLFPPFLILVAIKSCKKTKLPPSPPKLPLIGNLHQLGPQAHLALHALSKKYGKFISLQLGSVPTLVVTSPEIAMEIMKTQDSIFANRPSFDIAKKILYGPKDIGFSPYGEHWRQAKKICVLHLLSSKKVESLCEIREEEVAHVVDMITKMSSKGPVNMSEILITYTYDIVCRVALGKKYSGHGEENKVWKLSRESSALFGAFNVIDFFPELGWLNWLTGKDARVERHFQEWDGFLNQVIQEHQEGNNDLLNTLFTIQKDQTNGFEIGMDEIKGILMDAFGGGTETSFVVMEWAMAELVRSPEKMEQAQKEIRRIVAEQNTVKVREEDMNQMSYLKAVIKEVMRLHPPAPLLMPRESMEETTIQGYTIPAKTRVIINGWALGRDPELWKMADEFQPERFLSGEVDFKGHDFHYIPFGSGRRICPGIAFAMSSIELLLANLLYWFDWKLPGGKKPQELDMAEAYGLTVCMKNQLFLHAKLHQA</sequence>
<name>A0ACB7WG55_DIOAL</name>
<comment type="caution">
    <text evidence="1">The sequence shown here is derived from an EMBL/GenBank/DDBJ whole genome shotgun (WGS) entry which is preliminary data.</text>
</comment>
<accession>A0ACB7WG55</accession>
<organism evidence="1 2">
    <name type="scientific">Dioscorea alata</name>
    <name type="common">Purple yam</name>
    <dbReference type="NCBI Taxonomy" id="55571"/>
    <lineage>
        <taxon>Eukaryota</taxon>
        <taxon>Viridiplantae</taxon>
        <taxon>Streptophyta</taxon>
        <taxon>Embryophyta</taxon>
        <taxon>Tracheophyta</taxon>
        <taxon>Spermatophyta</taxon>
        <taxon>Magnoliopsida</taxon>
        <taxon>Liliopsida</taxon>
        <taxon>Dioscoreales</taxon>
        <taxon>Dioscoreaceae</taxon>
        <taxon>Dioscorea</taxon>
    </lineage>
</organism>
<dbReference type="EMBL" id="CM037014">
    <property type="protein sequence ID" value="KAH7686908.1"/>
    <property type="molecule type" value="Genomic_DNA"/>
</dbReference>
<proteinExistence type="predicted"/>
<keyword evidence="1" id="KW-0560">Oxidoreductase</keyword>
<dbReference type="Proteomes" id="UP000827976">
    <property type="component" value="Chromosome 4"/>
</dbReference>